<keyword evidence="3" id="KW-1185">Reference proteome</keyword>
<reference evidence="2 3" key="1">
    <citation type="submission" date="2023-05" db="EMBL/GenBank/DDBJ databases">
        <title>A new hyperthermophilic archaea 'Ignisphaera cupida' sp. nov. and description of the family 'Ignisphaeraceae' fam. nov.</title>
        <authorList>
            <person name="Podosokorskaya O.A."/>
            <person name="Elcheninov A.G."/>
            <person name="Klukina A."/>
            <person name="Merkel A.Y."/>
        </authorList>
    </citation>
    <scope>NUCLEOTIDE SEQUENCE [LARGE SCALE GENOMIC DNA]</scope>
    <source>
        <strain evidence="2 3">4213-co</strain>
    </source>
</reference>
<dbReference type="InterPro" id="IPR015419">
    <property type="entry name" value="CTAG/Pcc1"/>
</dbReference>
<evidence type="ECO:0000313" key="3">
    <source>
        <dbReference type="Proteomes" id="UP001529235"/>
    </source>
</evidence>
<organism evidence="2 3">
    <name type="scientific">Ignisphaera cupida</name>
    <dbReference type="NCBI Taxonomy" id="3050454"/>
    <lineage>
        <taxon>Archaea</taxon>
        <taxon>Thermoproteota</taxon>
        <taxon>Thermoprotei</taxon>
        <taxon>Desulfurococcales</taxon>
        <taxon>Desulfurococcaceae</taxon>
        <taxon>Ignisphaera</taxon>
    </lineage>
</organism>
<dbReference type="AlphaFoldDB" id="A0ABD4Z6L8"/>
<gene>
    <name evidence="2" type="ORF">QPL79_02650</name>
</gene>
<name>A0ABD4Z6L8_9CREN</name>
<protein>
    <submittedName>
        <fullName evidence="2">KEOPS complex subunit Pcc1</fullName>
    </submittedName>
</protein>
<proteinExistence type="inferred from homology"/>
<comment type="similarity">
    <text evidence="1">Belongs to the CTAG/PCC1 family.</text>
</comment>
<dbReference type="Pfam" id="PF09341">
    <property type="entry name" value="Pcc1"/>
    <property type="match status" value="1"/>
</dbReference>
<sequence length="94" mass="10605">MSFNVKAILKITFENKCEFAQTIYNSIFAEVINPANIGKIKTNIYFSDDLCSINIEVFADTLSHARAFLNSILYLINASLETLNAIKNMSSYKN</sequence>
<dbReference type="EMBL" id="JASNVW010000001">
    <property type="protein sequence ID" value="MDK6028263.1"/>
    <property type="molecule type" value="Genomic_DNA"/>
</dbReference>
<dbReference type="RefSeq" id="WP_285273231.1">
    <property type="nucleotide sequence ID" value="NZ_JASNVW010000001.1"/>
</dbReference>
<accession>A0ABD4Z6L8</accession>
<dbReference type="NCBIfam" id="NF011470">
    <property type="entry name" value="PRK14887.1"/>
    <property type="match status" value="1"/>
</dbReference>
<dbReference type="Proteomes" id="UP001529235">
    <property type="component" value="Unassembled WGS sequence"/>
</dbReference>
<dbReference type="Gene3D" id="3.30.310.50">
    <property type="entry name" value="Alpha-D-phosphohexomutase, C-terminal domain"/>
    <property type="match status" value="1"/>
</dbReference>
<comment type="caution">
    <text evidence="2">The sequence shown here is derived from an EMBL/GenBank/DDBJ whole genome shotgun (WGS) entry which is preliminary data.</text>
</comment>
<evidence type="ECO:0000256" key="1">
    <source>
        <dbReference type="ARBA" id="ARBA00007073"/>
    </source>
</evidence>
<evidence type="ECO:0000313" key="2">
    <source>
        <dbReference type="EMBL" id="MDK6028263.1"/>
    </source>
</evidence>